<proteinExistence type="predicted"/>
<organism evidence="2 3">
    <name type="scientific">Tenggerimyces flavus</name>
    <dbReference type="NCBI Taxonomy" id="1708749"/>
    <lineage>
        <taxon>Bacteria</taxon>
        <taxon>Bacillati</taxon>
        <taxon>Actinomycetota</taxon>
        <taxon>Actinomycetes</taxon>
        <taxon>Propionibacteriales</taxon>
        <taxon>Nocardioidaceae</taxon>
        <taxon>Tenggerimyces</taxon>
    </lineage>
</organism>
<keyword evidence="3" id="KW-1185">Reference proteome</keyword>
<gene>
    <name evidence="2" type="ORF">ACFOUW_07290</name>
</gene>
<feature type="region of interest" description="Disordered" evidence="1">
    <location>
        <begin position="1"/>
        <end position="36"/>
    </location>
</feature>
<evidence type="ECO:0000313" key="2">
    <source>
        <dbReference type="EMBL" id="MFC3760636.1"/>
    </source>
</evidence>
<dbReference type="EMBL" id="JBHRZH010000006">
    <property type="protein sequence ID" value="MFC3760636.1"/>
    <property type="molecule type" value="Genomic_DNA"/>
</dbReference>
<comment type="caution">
    <text evidence="2">The sequence shown here is derived from an EMBL/GenBank/DDBJ whole genome shotgun (WGS) entry which is preliminary data.</text>
</comment>
<sequence length="106" mass="11611">MLDHRRRPQMSVALGRPPAHPSLRPHESRPPAACTPATENGLVLRYRVEETEDGLSGEEGTFTICSFWLVSCTPATCHLPARHLRAARVSTASRPHPHWCAPPGGT</sequence>
<name>A0ABV7Y5S2_9ACTN</name>
<dbReference type="RefSeq" id="WP_205116858.1">
    <property type="nucleotide sequence ID" value="NZ_JAFBCM010000001.1"/>
</dbReference>
<evidence type="ECO:0000313" key="3">
    <source>
        <dbReference type="Proteomes" id="UP001595699"/>
    </source>
</evidence>
<accession>A0ABV7Y5S2</accession>
<protein>
    <submittedName>
        <fullName evidence="2">Uncharacterized protein</fullName>
    </submittedName>
</protein>
<evidence type="ECO:0000256" key="1">
    <source>
        <dbReference type="SAM" id="MobiDB-lite"/>
    </source>
</evidence>
<dbReference type="Proteomes" id="UP001595699">
    <property type="component" value="Unassembled WGS sequence"/>
</dbReference>
<reference evidence="3" key="1">
    <citation type="journal article" date="2019" name="Int. J. Syst. Evol. Microbiol.">
        <title>The Global Catalogue of Microorganisms (GCM) 10K type strain sequencing project: providing services to taxonomists for standard genome sequencing and annotation.</title>
        <authorList>
            <consortium name="The Broad Institute Genomics Platform"/>
            <consortium name="The Broad Institute Genome Sequencing Center for Infectious Disease"/>
            <person name="Wu L."/>
            <person name="Ma J."/>
        </authorList>
    </citation>
    <scope>NUCLEOTIDE SEQUENCE [LARGE SCALE GENOMIC DNA]</scope>
    <source>
        <strain evidence="3">CGMCC 4.7241</strain>
    </source>
</reference>